<dbReference type="STRING" id="56780.SYN_00276"/>
<accession>Q2LT74</accession>
<dbReference type="EMBL" id="CP000252">
    <property type="protein sequence ID" value="ABC77282.1"/>
    <property type="molecule type" value="Genomic_DNA"/>
</dbReference>
<reference evidence="3 4" key="1">
    <citation type="journal article" date="2007" name="Proc. Natl. Acad. Sci. U.S.A.">
        <title>The genome of Syntrophus aciditrophicus: life at the thermodynamic limit of microbial growth.</title>
        <authorList>
            <person name="McInerney M.J."/>
            <person name="Rohlin L."/>
            <person name="Mouttaki H."/>
            <person name="Kim U."/>
            <person name="Krupp R.S."/>
            <person name="Rios-Hernandez L."/>
            <person name="Sieber J."/>
            <person name="Struchtemeyer C.G."/>
            <person name="Bhattacharyya A."/>
            <person name="Campbell J.W."/>
            <person name="Gunsalus R.P."/>
        </authorList>
    </citation>
    <scope>NUCLEOTIDE SEQUENCE [LARGE SCALE GENOMIC DNA]</scope>
    <source>
        <strain evidence="3 4">SB</strain>
    </source>
</reference>
<dbReference type="AlphaFoldDB" id="Q2LT74"/>
<name>Q2LT74_SYNAS</name>
<dbReference type="InterPro" id="IPR004232">
    <property type="entry name" value="CN_Hdrtase_a/SCN_Hdrlase_g"/>
</dbReference>
<dbReference type="InterPro" id="IPR036648">
    <property type="entry name" value="CN_Hdrase_a/SCN_Hdrase_g_sf"/>
</dbReference>
<evidence type="ECO:0000313" key="4">
    <source>
        <dbReference type="Proteomes" id="UP000001933"/>
    </source>
</evidence>
<protein>
    <submittedName>
        <fullName evidence="3">Hypothetical cytosolic protein</fullName>
    </submittedName>
</protein>
<dbReference type="GO" id="GO:0046914">
    <property type="term" value="F:transition metal ion binding"/>
    <property type="evidence" value="ECO:0007669"/>
    <property type="project" value="InterPro"/>
</dbReference>
<keyword evidence="1" id="KW-0479">Metal-binding</keyword>
<dbReference type="KEGG" id="sat:SYN_00276"/>
<dbReference type="Pfam" id="PF02979">
    <property type="entry name" value="NHase_alpha"/>
    <property type="match status" value="1"/>
</dbReference>
<dbReference type="Gene3D" id="3.90.330.10">
    <property type="entry name" value="Nitrile hydratase alpha /Thiocyanate hydrolase gamma"/>
    <property type="match status" value="1"/>
</dbReference>
<dbReference type="InParanoid" id="Q2LT74"/>
<dbReference type="InterPro" id="IPR022513">
    <property type="entry name" value="TOMM_pelo"/>
</dbReference>
<evidence type="ECO:0000256" key="1">
    <source>
        <dbReference type="ARBA" id="ARBA00022723"/>
    </source>
</evidence>
<dbReference type="HOGENOM" id="CLU_2095639_0_0_7"/>
<gene>
    <name evidence="3" type="ORF">SYN_00276</name>
</gene>
<dbReference type="OrthoDB" id="5514662at2"/>
<dbReference type="GO" id="GO:0003824">
    <property type="term" value="F:catalytic activity"/>
    <property type="evidence" value="ECO:0007669"/>
    <property type="project" value="InterPro"/>
</dbReference>
<sequence>MIDEQIKELEKKMAKPLAGPRTVYLGDEEIKEQDKKMAKLFARAWSDESFKERFISNPRSVLKEYDIFVPAAVEIKVLEQTDAVMHIVLPLKPGEEWSIKPIMTEDTDEISCVRCV</sequence>
<feature type="domain" description="Nitrile hydratase alpha/Thiocyanate hydrolase gamma" evidence="2">
    <location>
        <begin position="49"/>
        <end position="94"/>
    </location>
</feature>
<evidence type="ECO:0000313" key="3">
    <source>
        <dbReference type="EMBL" id="ABC77282.1"/>
    </source>
</evidence>
<keyword evidence="4" id="KW-1185">Reference proteome</keyword>
<dbReference type="NCBIfam" id="TIGR03793">
    <property type="entry name" value="leader_NHLP"/>
    <property type="match status" value="1"/>
</dbReference>
<dbReference type="Proteomes" id="UP000001933">
    <property type="component" value="Chromosome"/>
</dbReference>
<dbReference type="SUPFAM" id="SSF56209">
    <property type="entry name" value="Nitrile hydratase alpha chain"/>
    <property type="match status" value="1"/>
</dbReference>
<dbReference type="RefSeq" id="WP_011417306.1">
    <property type="nucleotide sequence ID" value="NC_007759.1"/>
</dbReference>
<proteinExistence type="predicted"/>
<organism evidence="3 4">
    <name type="scientific">Syntrophus aciditrophicus (strain SB)</name>
    <dbReference type="NCBI Taxonomy" id="56780"/>
    <lineage>
        <taxon>Bacteria</taxon>
        <taxon>Pseudomonadati</taxon>
        <taxon>Thermodesulfobacteriota</taxon>
        <taxon>Syntrophia</taxon>
        <taxon>Syntrophales</taxon>
        <taxon>Syntrophaceae</taxon>
        <taxon>Syntrophus</taxon>
    </lineage>
</organism>
<evidence type="ECO:0000259" key="2">
    <source>
        <dbReference type="Pfam" id="PF02979"/>
    </source>
</evidence>